<evidence type="ECO:0000256" key="1">
    <source>
        <dbReference type="ARBA" id="ARBA00022679"/>
    </source>
</evidence>
<protein>
    <submittedName>
        <fullName evidence="5">GNAT family N-acetyltransferase</fullName>
    </submittedName>
</protein>
<organism evidence="5 6">
    <name type="scientific">Agromyces mariniharenae</name>
    <dbReference type="NCBI Taxonomy" id="2604423"/>
    <lineage>
        <taxon>Bacteria</taxon>
        <taxon>Bacillati</taxon>
        <taxon>Actinomycetota</taxon>
        <taxon>Actinomycetes</taxon>
        <taxon>Micrococcales</taxon>
        <taxon>Microbacteriaceae</taxon>
        <taxon>Agromyces</taxon>
    </lineage>
</organism>
<dbReference type="SUPFAM" id="SSF55729">
    <property type="entry name" value="Acyl-CoA N-acyltransferases (Nat)"/>
    <property type="match status" value="1"/>
</dbReference>
<gene>
    <name evidence="5" type="ORF">FYC51_13325</name>
</gene>
<evidence type="ECO:0000256" key="2">
    <source>
        <dbReference type="ARBA" id="ARBA00023315"/>
    </source>
</evidence>
<name>A0A5S4UTE5_9MICO</name>
<accession>A0A5S4UTE5</accession>
<dbReference type="AlphaFoldDB" id="A0A5S4UTE5"/>
<evidence type="ECO:0000313" key="5">
    <source>
        <dbReference type="EMBL" id="TYL50207.1"/>
    </source>
</evidence>
<keyword evidence="2" id="KW-0012">Acyltransferase</keyword>
<evidence type="ECO:0000313" key="6">
    <source>
        <dbReference type="Proteomes" id="UP000325243"/>
    </source>
</evidence>
<dbReference type="InterPro" id="IPR050832">
    <property type="entry name" value="Bact_Acetyltransf"/>
</dbReference>
<dbReference type="PANTHER" id="PTHR43877">
    <property type="entry name" value="AMINOALKYLPHOSPHONATE N-ACETYLTRANSFERASE-RELATED-RELATED"/>
    <property type="match status" value="1"/>
</dbReference>
<feature type="domain" description="N-acetyltransferase" evidence="4">
    <location>
        <begin position="64"/>
        <end position="225"/>
    </location>
</feature>
<dbReference type="PROSITE" id="PS51186">
    <property type="entry name" value="GNAT"/>
    <property type="match status" value="1"/>
</dbReference>
<evidence type="ECO:0000259" key="4">
    <source>
        <dbReference type="PROSITE" id="PS51186"/>
    </source>
</evidence>
<dbReference type="InterPro" id="IPR000182">
    <property type="entry name" value="GNAT_dom"/>
</dbReference>
<proteinExistence type="predicted"/>
<keyword evidence="6" id="KW-1185">Reference proteome</keyword>
<comment type="caution">
    <text evidence="5">The sequence shown here is derived from an EMBL/GenBank/DDBJ whole genome shotgun (WGS) entry which is preliminary data.</text>
</comment>
<dbReference type="Proteomes" id="UP000325243">
    <property type="component" value="Unassembled WGS sequence"/>
</dbReference>
<reference evidence="5 6" key="1">
    <citation type="submission" date="2019-08" db="EMBL/GenBank/DDBJ databases">
        <authorList>
            <person name="Hu J."/>
        </authorList>
    </citation>
    <scope>NUCLEOTIDE SEQUENCE [LARGE SCALE GENOMIC DNA]</scope>
    <source>
        <strain evidence="5 6">NEAU-184</strain>
    </source>
</reference>
<dbReference type="CDD" id="cd04301">
    <property type="entry name" value="NAT_SF"/>
    <property type="match status" value="1"/>
</dbReference>
<dbReference type="InterPro" id="IPR016181">
    <property type="entry name" value="Acyl_CoA_acyltransferase"/>
</dbReference>
<dbReference type="GO" id="GO:0016747">
    <property type="term" value="F:acyltransferase activity, transferring groups other than amino-acyl groups"/>
    <property type="evidence" value="ECO:0007669"/>
    <property type="project" value="InterPro"/>
</dbReference>
<evidence type="ECO:0000256" key="3">
    <source>
        <dbReference type="SAM" id="MobiDB-lite"/>
    </source>
</evidence>
<dbReference type="Gene3D" id="3.40.630.30">
    <property type="match status" value="1"/>
</dbReference>
<sequence length="235" mass="25221">MSTPCASDWCQRVVRVVSAVVSREVDRHPGAATIVRPAPRRLGRMSSTDPTSPNPTPASAPGGVEVRLVRDGEHEAVGALAREAYAGDFVLSATYLVEIESVAERAHEVWVAADAATGALLGTVSTPRAGRRMSAVARDDDELDFRFLGVSAAARGRGVGEVLVRHVMELAARRGIRRVVLNTGPEMQSAQRLYARLGFSRLHEREHVVDLPSGRSFLLMAYGRDVEAAPESSAA</sequence>
<feature type="region of interest" description="Disordered" evidence="3">
    <location>
        <begin position="35"/>
        <end position="63"/>
    </location>
</feature>
<keyword evidence="1 5" id="KW-0808">Transferase</keyword>
<dbReference type="Pfam" id="PF00583">
    <property type="entry name" value="Acetyltransf_1"/>
    <property type="match status" value="1"/>
</dbReference>
<dbReference type="EMBL" id="VSSB01000002">
    <property type="protein sequence ID" value="TYL50207.1"/>
    <property type="molecule type" value="Genomic_DNA"/>
</dbReference>